<dbReference type="Gene3D" id="2.40.128.180">
    <property type="match status" value="2"/>
</dbReference>
<protein>
    <submittedName>
        <fullName evidence="1">Fas apoptotic inhibitory molecule 1</fullName>
    </submittedName>
</protein>
<organism evidence="1 2">
    <name type="scientific">Folsomia candida</name>
    <name type="common">Springtail</name>
    <dbReference type="NCBI Taxonomy" id="158441"/>
    <lineage>
        <taxon>Eukaryota</taxon>
        <taxon>Metazoa</taxon>
        <taxon>Ecdysozoa</taxon>
        <taxon>Arthropoda</taxon>
        <taxon>Hexapoda</taxon>
        <taxon>Collembola</taxon>
        <taxon>Entomobryomorpha</taxon>
        <taxon>Isotomoidea</taxon>
        <taxon>Isotomidae</taxon>
        <taxon>Proisotominae</taxon>
        <taxon>Folsomia</taxon>
    </lineage>
</organism>
<dbReference type="InterPro" id="IPR010695">
    <property type="entry name" value="FAIM1"/>
</dbReference>
<comment type="caution">
    <text evidence="1">The sequence shown here is derived from an EMBL/GenBank/DDBJ whole genome shotgun (WGS) entry which is preliminary data.</text>
</comment>
<accession>A0A226EM24</accession>
<keyword evidence="2" id="KW-1185">Reference proteome</keyword>
<dbReference type="STRING" id="158441.A0A226EM24"/>
<dbReference type="PANTHER" id="PTHR13088:SF3">
    <property type="entry name" value="FAS APOPTOTIC INHIBITORY MOLECULE 1"/>
    <property type="match status" value="1"/>
</dbReference>
<name>A0A226EM24_FOLCA</name>
<dbReference type="EMBL" id="LNIX01000003">
    <property type="protein sequence ID" value="OXA58197.1"/>
    <property type="molecule type" value="Genomic_DNA"/>
</dbReference>
<dbReference type="InterPro" id="IPR038513">
    <property type="entry name" value="FAIM1_dom_sf"/>
</dbReference>
<dbReference type="GO" id="GO:1902042">
    <property type="term" value="P:negative regulation of extrinsic apoptotic signaling pathway via death domain receptors"/>
    <property type="evidence" value="ECO:0007669"/>
    <property type="project" value="TreeGrafter"/>
</dbReference>
<reference evidence="1 2" key="1">
    <citation type="submission" date="2015-12" db="EMBL/GenBank/DDBJ databases">
        <title>The genome of Folsomia candida.</title>
        <authorList>
            <person name="Faddeeva A."/>
            <person name="Derks M.F."/>
            <person name="Anvar Y."/>
            <person name="Smit S."/>
            <person name="Van Straalen N."/>
            <person name="Roelofs D."/>
        </authorList>
    </citation>
    <scope>NUCLEOTIDE SEQUENCE [LARGE SCALE GENOMIC DNA]</scope>
    <source>
        <strain evidence="1 2">VU population</strain>
        <tissue evidence="1">Whole body</tissue>
    </source>
</reference>
<dbReference type="AlphaFoldDB" id="A0A226EM24"/>
<dbReference type="OMA" id="VDDRAKT"/>
<gene>
    <name evidence="1" type="ORF">Fcan01_07423</name>
</gene>
<dbReference type="PANTHER" id="PTHR13088">
    <property type="entry name" value="FAS APOPTOTIC INHIBITORY MOLECULE FAIM"/>
    <property type="match status" value="1"/>
</dbReference>
<sequence>MSGTEEKKVSCDRVAVWDVTSRSGLYSVEFEHGTTTGKRIIRVNGSELIRKDWMFKLVGCEEFQVGESKCCVKIEPFGLFAYRYSLEVDGKPFKKFIERQSKILKTWTIKTVDGSDLRVVLEKDTMDIWVNGQKVDTQSEFVDGGTRTHFECANAPATLHALCTGIKKQPMLYSLTFNGEEIPESHE</sequence>
<dbReference type="Proteomes" id="UP000198287">
    <property type="component" value="Unassembled WGS sequence"/>
</dbReference>
<dbReference type="OrthoDB" id="6262731at2759"/>
<dbReference type="Pfam" id="PF06905">
    <property type="entry name" value="FAIM1"/>
    <property type="match status" value="1"/>
</dbReference>
<proteinExistence type="predicted"/>
<evidence type="ECO:0000313" key="1">
    <source>
        <dbReference type="EMBL" id="OXA58197.1"/>
    </source>
</evidence>
<evidence type="ECO:0000313" key="2">
    <source>
        <dbReference type="Proteomes" id="UP000198287"/>
    </source>
</evidence>